<proteinExistence type="predicted"/>
<keyword evidence="2" id="KW-0812">Transmembrane</keyword>
<evidence type="ECO:0000256" key="2">
    <source>
        <dbReference type="SAM" id="Phobius"/>
    </source>
</evidence>
<keyword evidence="2" id="KW-1133">Transmembrane helix</keyword>
<gene>
    <name evidence="3" type="ORF">JFN88_12430</name>
</gene>
<accession>A0A934J5Q9</accession>
<feature type="transmembrane region" description="Helical" evidence="2">
    <location>
        <begin position="7"/>
        <end position="26"/>
    </location>
</feature>
<protein>
    <submittedName>
        <fullName evidence="3">Uncharacterized protein</fullName>
    </submittedName>
</protein>
<dbReference type="Proteomes" id="UP000640274">
    <property type="component" value="Unassembled WGS sequence"/>
</dbReference>
<dbReference type="RefSeq" id="WP_199019619.1">
    <property type="nucleotide sequence ID" value="NZ_JAELUP010000065.1"/>
</dbReference>
<dbReference type="AlphaFoldDB" id="A0A934J5Q9"/>
<dbReference type="EMBL" id="JAELUP010000065">
    <property type="protein sequence ID" value="MBJ6362073.1"/>
    <property type="molecule type" value="Genomic_DNA"/>
</dbReference>
<feature type="region of interest" description="Disordered" evidence="1">
    <location>
        <begin position="86"/>
        <end position="109"/>
    </location>
</feature>
<evidence type="ECO:0000256" key="1">
    <source>
        <dbReference type="SAM" id="MobiDB-lite"/>
    </source>
</evidence>
<organism evidence="3 4">
    <name type="scientific">Paenibacillus roseus</name>
    <dbReference type="NCBI Taxonomy" id="2798579"/>
    <lineage>
        <taxon>Bacteria</taxon>
        <taxon>Bacillati</taxon>
        <taxon>Bacillota</taxon>
        <taxon>Bacilli</taxon>
        <taxon>Bacillales</taxon>
        <taxon>Paenibacillaceae</taxon>
        <taxon>Paenibacillus</taxon>
    </lineage>
</organism>
<name>A0A934J5Q9_9BACL</name>
<comment type="caution">
    <text evidence="3">The sequence shown here is derived from an EMBL/GenBank/DDBJ whole genome shotgun (WGS) entry which is preliminary data.</text>
</comment>
<sequence>MVRIFKWLAVITLIFAIMAGILSGYLSTETPKYSFESRDFSWLSAINWWVLGVISAIFIFGFARILECLESITSILKKTEVDTTSQSLGNAGTKLSKLSGYTMSSPSRD</sequence>
<keyword evidence="4" id="KW-1185">Reference proteome</keyword>
<keyword evidence="2" id="KW-0472">Membrane</keyword>
<feature type="compositionally biased region" description="Polar residues" evidence="1">
    <location>
        <begin position="99"/>
        <end position="109"/>
    </location>
</feature>
<evidence type="ECO:0000313" key="3">
    <source>
        <dbReference type="EMBL" id="MBJ6362073.1"/>
    </source>
</evidence>
<reference evidence="3" key="1">
    <citation type="submission" date="2020-12" db="EMBL/GenBank/DDBJ databases">
        <authorList>
            <person name="Huq M.A."/>
        </authorList>
    </citation>
    <scope>NUCLEOTIDE SEQUENCE</scope>
    <source>
        <strain evidence="3">MAHUQ-46</strain>
    </source>
</reference>
<evidence type="ECO:0000313" key="4">
    <source>
        <dbReference type="Proteomes" id="UP000640274"/>
    </source>
</evidence>
<feature type="transmembrane region" description="Helical" evidence="2">
    <location>
        <begin position="46"/>
        <end position="66"/>
    </location>
</feature>